<sequence>MSDLRHRRPPVDSPAALEEESRKKKRQQKADDEEDSGISFVDILRVLSGLLLLSCTFSWLITDGESVTWGYRPRLSRWRHLKNVFTPKLNLTEIELSRFTGEDPTLPIYLAINGSVFDVSSNPHMYGPGGGYGHFAGRDAARAFVSGCFQTDLTHDLRGLEQMFITGKSRSEDDSELLEISQLEIKRREMQKIEDLVEEQEEEIGHPLGHPNREELLRVEGRIRWLRQRRQKRKEMAEEKVRSAVQHWDRFFREHERYFYVGTVQHESLEGTPVRELCEGKKKPGTE</sequence>
<organism evidence="4 5">
    <name type="scientific">Pyronema omphalodes (strain CBS 100304)</name>
    <name type="common">Pyronema confluens</name>
    <dbReference type="NCBI Taxonomy" id="1076935"/>
    <lineage>
        <taxon>Eukaryota</taxon>
        <taxon>Fungi</taxon>
        <taxon>Dikarya</taxon>
        <taxon>Ascomycota</taxon>
        <taxon>Pezizomycotina</taxon>
        <taxon>Pezizomycetes</taxon>
        <taxon>Pezizales</taxon>
        <taxon>Pyronemataceae</taxon>
        <taxon>Pyronema</taxon>
    </lineage>
</organism>
<evidence type="ECO:0000259" key="3">
    <source>
        <dbReference type="SMART" id="SM01117"/>
    </source>
</evidence>
<keyword evidence="5" id="KW-1185">Reference proteome</keyword>
<gene>
    <name evidence="4" type="ORF">PCON_08471</name>
</gene>
<accession>U4L0M4</accession>
<dbReference type="InterPro" id="IPR001199">
    <property type="entry name" value="Cyt_B5-like_heme/steroid-bd"/>
</dbReference>
<reference evidence="4 5" key="1">
    <citation type="journal article" date="2013" name="PLoS Genet.">
        <title>The genome and development-dependent transcriptomes of Pyronema confluens: a window into fungal evolution.</title>
        <authorList>
            <person name="Traeger S."/>
            <person name="Altegoer F."/>
            <person name="Freitag M."/>
            <person name="Gabaldon T."/>
            <person name="Kempken F."/>
            <person name="Kumar A."/>
            <person name="Marcet-Houben M."/>
            <person name="Poggeler S."/>
            <person name="Stajich J.E."/>
            <person name="Nowrousian M."/>
        </authorList>
    </citation>
    <scope>NUCLEOTIDE SEQUENCE [LARGE SCALE GENOMIC DNA]</scope>
    <source>
        <strain evidence="5">CBS 100304</strain>
        <tissue evidence="4">Vegetative mycelium</tissue>
    </source>
</reference>
<dbReference type="Proteomes" id="UP000018144">
    <property type="component" value="Unassembled WGS sequence"/>
</dbReference>
<dbReference type="SMART" id="SM01117">
    <property type="entry name" value="Cyt-b5"/>
    <property type="match status" value="1"/>
</dbReference>
<dbReference type="SUPFAM" id="SSF55856">
    <property type="entry name" value="Cytochrome b5-like heme/steroid binding domain"/>
    <property type="match status" value="1"/>
</dbReference>
<dbReference type="InterPro" id="IPR050577">
    <property type="entry name" value="MAPR/NEUFC/NENF-like"/>
</dbReference>
<proteinExistence type="inferred from homology"/>
<dbReference type="PANTHER" id="PTHR10281">
    <property type="entry name" value="MEMBRANE-ASSOCIATED PROGESTERONE RECEPTOR COMPONENT-RELATED"/>
    <property type="match status" value="1"/>
</dbReference>
<evidence type="ECO:0000313" key="4">
    <source>
        <dbReference type="EMBL" id="CCX08878.1"/>
    </source>
</evidence>
<protein>
    <submittedName>
        <fullName evidence="4">Similar to Neudesin acc. no. Q6IUR5</fullName>
    </submittedName>
</protein>
<dbReference type="OrthoDB" id="10257697at2759"/>
<dbReference type="InterPro" id="IPR036400">
    <property type="entry name" value="Cyt_B5-like_heme/steroid_sf"/>
</dbReference>
<evidence type="ECO:0000256" key="1">
    <source>
        <dbReference type="ARBA" id="ARBA00038357"/>
    </source>
</evidence>
<name>U4L0M4_PYROM</name>
<comment type="similarity">
    <text evidence="1">Belongs to the cytochrome b5 family. MAPR subfamily.</text>
</comment>
<feature type="domain" description="Cytochrome b5 heme-binding" evidence="3">
    <location>
        <begin position="91"/>
        <end position="170"/>
    </location>
</feature>
<feature type="region of interest" description="Disordered" evidence="2">
    <location>
        <begin position="1"/>
        <end position="33"/>
    </location>
</feature>
<dbReference type="PANTHER" id="PTHR10281:SF76">
    <property type="entry name" value="CALCUTTA CUP-RELATED"/>
    <property type="match status" value="1"/>
</dbReference>
<evidence type="ECO:0000256" key="2">
    <source>
        <dbReference type="SAM" id="MobiDB-lite"/>
    </source>
</evidence>
<evidence type="ECO:0000313" key="5">
    <source>
        <dbReference type="Proteomes" id="UP000018144"/>
    </source>
</evidence>
<dbReference type="GO" id="GO:0012505">
    <property type="term" value="C:endomembrane system"/>
    <property type="evidence" value="ECO:0007669"/>
    <property type="project" value="TreeGrafter"/>
</dbReference>
<dbReference type="eggNOG" id="KOG1108">
    <property type="taxonomic scope" value="Eukaryota"/>
</dbReference>
<dbReference type="AlphaFoldDB" id="U4L0M4"/>
<dbReference type="EMBL" id="HF935434">
    <property type="protein sequence ID" value="CCX08878.1"/>
    <property type="molecule type" value="Genomic_DNA"/>
</dbReference>
<dbReference type="GO" id="GO:0016020">
    <property type="term" value="C:membrane"/>
    <property type="evidence" value="ECO:0007669"/>
    <property type="project" value="TreeGrafter"/>
</dbReference>
<dbReference type="Pfam" id="PF00173">
    <property type="entry name" value="Cyt-b5"/>
    <property type="match status" value="1"/>
</dbReference>
<dbReference type="Gene3D" id="3.10.120.10">
    <property type="entry name" value="Cytochrome b5-like heme/steroid binding domain"/>
    <property type="match status" value="1"/>
</dbReference>
<dbReference type="OMA" id="ESFFWGM"/>